<feature type="chain" id="PRO_5044334143" evidence="1">
    <location>
        <begin position="18"/>
        <end position="125"/>
    </location>
</feature>
<dbReference type="Proteomes" id="UP001515480">
    <property type="component" value="Unassembled WGS sequence"/>
</dbReference>
<evidence type="ECO:0000313" key="2">
    <source>
        <dbReference type="EMBL" id="KAL1503655.1"/>
    </source>
</evidence>
<name>A0AB34INW0_PRYPA</name>
<dbReference type="EMBL" id="JBGBPQ010000021">
    <property type="protein sequence ID" value="KAL1503655.1"/>
    <property type="molecule type" value="Genomic_DNA"/>
</dbReference>
<evidence type="ECO:0000256" key="1">
    <source>
        <dbReference type="SAM" id="SignalP"/>
    </source>
</evidence>
<reference evidence="2 3" key="1">
    <citation type="journal article" date="2024" name="Science">
        <title>Giant polyketide synthase enzymes in the biosynthesis of giant marine polyether toxins.</title>
        <authorList>
            <person name="Fallon T.R."/>
            <person name="Shende V.V."/>
            <person name="Wierzbicki I.H."/>
            <person name="Pendleton A.L."/>
            <person name="Watervoot N.F."/>
            <person name="Auber R.P."/>
            <person name="Gonzalez D.J."/>
            <person name="Wisecaver J.H."/>
            <person name="Moore B.S."/>
        </authorList>
    </citation>
    <scope>NUCLEOTIDE SEQUENCE [LARGE SCALE GENOMIC DNA]</scope>
    <source>
        <strain evidence="2 3">12B1</strain>
    </source>
</reference>
<gene>
    <name evidence="2" type="ORF">AB1Y20_012128</name>
</gene>
<proteinExistence type="predicted"/>
<accession>A0AB34INW0</accession>
<keyword evidence="1" id="KW-0732">Signal</keyword>
<dbReference type="AlphaFoldDB" id="A0AB34INW0"/>
<evidence type="ECO:0000313" key="3">
    <source>
        <dbReference type="Proteomes" id="UP001515480"/>
    </source>
</evidence>
<organism evidence="2 3">
    <name type="scientific">Prymnesium parvum</name>
    <name type="common">Toxic golden alga</name>
    <dbReference type="NCBI Taxonomy" id="97485"/>
    <lineage>
        <taxon>Eukaryota</taxon>
        <taxon>Haptista</taxon>
        <taxon>Haptophyta</taxon>
        <taxon>Prymnesiophyceae</taxon>
        <taxon>Prymnesiales</taxon>
        <taxon>Prymnesiaceae</taxon>
        <taxon>Prymnesium</taxon>
    </lineage>
</organism>
<sequence>MGRAHLALLFLLHSSHALPSDTMLPRRAGSPAFSSPFSSLAVQGTSVLALAACIGVASSFDPADAIKSPTLRDSGAEMIFSLTPASTLELGDGRWEWSAPNRADTKLWWDELPDSQLALRRRQAC</sequence>
<comment type="caution">
    <text evidence="2">The sequence shown here is derived from an EMBL/GenBank/DDBJ whole genome shotgun (WGS) entry which is preliminary data.</text>
</comment>
<keyword evidence="3" id="KW-1185">Reference proteome</keyword>
<protein>
    <submittedName>
        <fullName evidence="2">Uncharacterized protein</fullName>
    </submittedName>
</protein>
<feature type="signal peptide" evidence="1">
    <location>
        <begin position="1"/>
        <end position="17"/>
    </location>
</feature>